<organism evidence="1 2">
    <name type="scientific">Rhododendron molle</name>
    <name type="common">Chinese azalea</name>
    <name type="synonym">Azalea mollis</name>
    <dbReference type="NCBI Taxonomy" id="49168"/>
    <lineage>
        <taxon>Eukaryota</taxon>
        <taxon>Viridiplantae</taxon>
        <taxon>Streptophyta</taxon>
        <taxon>Embryophyta</taxon>
        <taxon>Tracheophyta</taxon>
        <taxon>Spermatophyta</taxon>
        <taxon>Magnoliopsida</taxon>
        <taxon>eudicotyledons</taxon>
        <taxon>Gunneridae</taxon>
        <taxon>Pentapetalae</taxon>
        <taxon>asterids</taxon>
        <taxon>Ericales</taxon>
        <taxon>Ericaceae</taxon>
        <taxon>Ericoideae</taxon>
        <taxon>Rhodoreae</taxon>
        <taxon>Rhododendron</taxon>
    </lineage>
</organism>
<gene>
    <name evidence="1" type="ORF">RHMOL_Rhmol04G0214400</name>
</gene>
<keyword evidence="2" id="KW-1185">Reference proteome</keyword>
<dbReference type="EMBL" id="CM046391">
    <property type="protein sequence ID" value="KAI8559927.1"/>
    <property type="molecule type" value="Genomic_DNA"/>
</dbReference>
<comment type="caution">
    <text evidence="1">The sequence shown here is derived from an EMBL/GenBank/DDBJ whole genome shotgun (WGS) entry which is preliminary data.</text>
</comment>
<proteinExistence type="predicted"/>
<name>A0ACC0P2Q6_RHOML</name>
<protein>
    <submittedName>
        <fullName evidence="1">Uncharacterized protein</fullName>
    </submittedName>
</protein>
<dbReference type="Proteomes" id="UP001062846">
    <property type="component" value="Chromosome 4"/>
</dbReference>
<accession>A0ACC0P2Q6</accession>
<evidence type="ECO:0000313" key="1">
    <source>
        <dbReference type="EMBL" id="KAI8559927.1"/>
    </source>
</evidence>
<evidence type="ECO:0000313" key="2">
    <source>
        <dbReference type="Proteomes" id="UP001062846"/>
    </source>
</evidence>
<reference evidence="1" key="1">
    <citation type="submission" date="2022-02" db="EMBL/GenBank/DDBJ databases">
        <title>Plant Genome Project.</title>
        <authorList>
            <person name="Zhang R.-G."/>
        </authorList>
    </citation>
    <scope>NUCLEOTIDE SEQUENCE</scope>
    <source>
        <strain evidence="1">AT1</strain>
    </source>
</reference>
<sequence>MANHGNGSGEEDVVDRPEDEGGPMEVEIKDQPTTEEATGVGAMIVGGEDVTSDAEIVTIQPLDPFTSVEGVVISGEDFSGAGGSGARDGGVRSSGGSFMRNPTHKKDPIVVEEEEEARNIRAEDVMFQPAAQLLTHMPITQEDYVEYLSDKRLARLLEEHPEVGIAVLLAREERQREVLAAEAAARAEREIADGEEALRDMEAVERAKAA</sequence>